<dbReference type="PROSITE" id="PS50011">
    <property type="entry name" value="PROTEIN_KINASE_DOM"/>
    <property type="match status" value="1"/>
</dbReference>
<proteinExistence type="predicted"/>
<evidence type="ECO:0000259" key="2">
    <source>
        <dbReference type="PROSITE" id="PS50011"/>
    </source>
</evidence>
<dbReference type="GO" id="GO:0005524">
    <property type="term" value="F:ATP binding"/>
    <property type="evidence" value="ECO:0007669"/>
    <property type="project" value="InterPro"/>
</dbReference>
<keyword evidence="4" id="KW-1185">Reference proteome</keyword>
<feature type="domain" description="Protein kinase" evidence="2">
    <location>
        <begin position="1"/>
        <end position="109"/>
    </location>
</feature>
<dbReference type="InterPro" id="IPR000719">
    <property type="entry name" value="Prot_kinase_dom"/>
</dbReference>
<dbReference type="GO" id="GO:0004674">
    <property type="term" value="F:protein serine/threonine kinase activity"/>
    <property type="evidence" value="ECO:0007669"/>
    <property type="project" value="TreeGrafter"/>
</dbReference>
<dbReference type="Gene3D" id="1.10.510.10">
    <property type="entry name" value="Transferase(Phosphotransferase) domain 1"/>
    <property type="match status" value="1"/>
</dbReference>
<feature type="region of interest" description="Disordered" evidence="1">
    <location>
        <begin position="114"/>
        <end position="148"/>
    </location>
</feature>
<accession>A0A4W5LE16</accession>
<dbReference type="Ensembl" id="ENSHHUT00000025003.1">
    <property type="protein sequence ID" value="ENSHHUP00000024098.1"/>
    <property type="gene ID" value="ENSHHUG00000015121.1"/>
</dbReference>
<dbReference type="Pfam" id="PF00069">
    <property type="entry name" value="Pkinase"/>
    <property type="match status" value="1"/>
</dbReference>
<reference evidence="3" key="2">
    <citation type="submission" date="2025-08" db="UniProtKB">
        <authorList>
            <consortium name="Ensembl"/>
        </authorList>
    </citation>
    <scope>IDENTIFICATION</scope>
</reference>
<evidence type="ECO:0000313" key="4">
    <source>
        <dbReference type="Proteomes" id="UP000314982"/>
    </source>
</evidence>
<reference evidence="4" key="1">
    <citation type="submission" date="2018-06" db="EMBL/GenBank/DDBJ databases">
        <title>Genome assembly of Danube salmon.</title>
        <authorList>
            <person name="Macqueen D.J."/>
            <person name="Gundappa M.K."/>
        </authorList>
    </citation>
    <scope>NUCLEOTIDE SEQUENCE [LARGE SCALE GENOMIC DNA]</scope>
</reference>
<evidence type="ECO:0000256" key="1">
    <source>
        <dbReference type="SAM" id="MobiDB-lite"/>
    </source>
</evidence>
<evidence type="ECO:0000313" key="3">
    <source>
        <dbReference type="Ensembl" id="ENSHHUP00000024098.1"/>
    </source>
</evidence>
<dbReference type="AlphaFoldDB" id="A0A4W5LE16"/>
<dbReference type="InterPro" id="IPR051681">
    <property type="entry name" value="Ser/Thr_Kinases-Pseudokinases"/>
</dbReference>
<name>A0A4W5LE16_9TELE</name>
<reference evidence="3" key="3">
    <citation type="submission" date="2025-09" db="UniProtKB">
        <authorList>
            <consortium name="Ensembl"/>
        </authorList>
    </citation>
    <scope>IDENTIFICATION</scope>
</reference>
<dbReference type="PANTHER" id="PTHR44329">
    <property type="entry name" value="SERINE/THREONINE-PROTEIN KINASE TNNI3K-RELATED"/>
    <property type="match status" value="1"/>
</dbReference>
<dbReference type="SUPFAM" id="SSF56112">
    <property type="entry name" value="Protein kinase-like (PK-like)"/>
    <property type="match status" value="1"/>
</dbReference>
<dbReference type="STRING" id="62062.ENSHHUP00000024098"/>
<organism evidence="3 4">
    <name type="scientific">Hucho hucho</name>
    <name type="common">huchen</name>
    <dbReference type="NCBI Taxonomy" id="62062"/>
    <lineage>
        <taxon>Eukaryota</taxon>
        <taxon>Metazoa</taxon>
        <taxon>Chordata</taxon>
        <taxon>Craniata</taxon>
        <taxon>Vertebrata</taxon>
        <taxon>Euteleostomi</taxon>
        <taxon>Actinopterygii</taxon>
        <taxon>Neopterygii</taxon>
        <taxon>Teleostei</taxon>
        <taxon>Protacanthopterygii</taxon>
        <taxon>Salmoniformes</taxon>
        <taxon>Salmonidae</taxon>
        <taxon>Salmoninae</taxon>
        <taxon>Hucho</taxon>
    </lineage>
</organism>
<dbReference type="Proteomes" id="UP000314982">
    <property type="component" value="Unassembled WGS sequence"/>
</dbReference>
<protein>
    <recommendedName>
        <fullName evidence="2">Protein kinase domain-containing protein</fullName>
    </recommendedName>
</protein>
<sequence>ALRTGQRDVKGTIGFMAPEVCVGGKYGAAADVYSLGVLLVELCTLDRPFPELTKAIDVYLAVVNERRRPELPRDIAPWLQRLTEACLSHDPRDRPSATEIATCLVEHLLDATSVEPTVDAEPEPAQEPEPTVKGAVEAAPVDRPLEVP</sequence>
<dbReference type="InterPro" id="IPR011009">
    <property type="entry name" value="Kinase-like_dom_sf"/>
</dbReference>